<keyword evidence="1" id="KW-0378">Hydrolase</keyword>
<protein>
    <submittedName>
        <fullName evidence="1">P-loop containing nucleoside triphosphate hydrolase protein</fullName>
    </submittedName>
</protein>
<organism evidence="1 2">
    <name type="scientific">Vararia minispora EC-137</name>
    <dbReference type="NCBI Taxonomy" id="1314806"/>
    <lineage>
        <taxon>Eukaryota</taxon>
        <taxon>Fungi</taxon>
        <taxon>Dikarya</taxon>
        <taxon>Basidiomycota</taxon>
        <taxon>Agaricomycotina</taxon>
        <taxon>Agaricomycetes</taxon>
        <taxon>Russulales</taxon>
        <taxon>Lachnocladiaceae</taxon>
        <taxon>Vararia</taxon>
    </lineage>
</organism>
<sequence length="1241" mass="138327">MRTIPAYAEASKRKKPDDPIHDEEWIKETHASTKAKDSLLGNPKSAVANWLTKFEMGKADYVVEQVVIRGQNGWRARLNIQSNPAVMGIGDAIQKKDAERLASLHALYELASSGLLDKEVAKPPKPAKRVEATIVKLPDGEEITYDRARQFMDYYCRRYNFSKPDIVYAESPPRRGVSGWEAVMYVGGRRIGIGVGGTKKEAQTNCYIDVTQYLESCDPELWRTFTVDASKGKDLGLAPRVFMDMDDRLEDEIREITVDIRKSTLWQNRPISKAPVVDPTSAKAIPRYRPPIPAQHLSDKSKRLRERRQAYLSNPSLAKMRETRASLPVFTRADDILKHVRENDVTVCMAATGSGKTTQIPQIILDEFIDRDEGAKCNIVCTQPRRIAAISVAQRVAAERGENVGRGSIGYQVRFEAALPEDHGSVTFCTTGVFLRRMQSALQDSGPVRGMNLDDVTHIIVDEAHERDVDTDLLLVVLKRLLADRKAKGKPLKVILMSATIDPTLFQRYFLDEQGQPSGVIEVPGRSFPVQKHFMDDFVPALSQDPAYRKVFDELSVSRYVAQELPHLNTQVPSAEGDATPLRDDDLEFPASLVALTIAHVMQKSEDGHVLVFLPGWEEIQSVQRALQDRTWGSNIDFNDPHSISIHLLHSSIPVAEQQIIFDPPPAGVRRVILSTNIAETSVTIPDVVYVVDSAKIREVRYDPQRHMSSLVASWVGSSNLNQRAGRAGRHRPGEYFGILSQKRASQLATHQVVEMQRTDLTNVVMHIKALDFPGMAVEDVLAACIEPPEALRIVAAMEDLRVVGALDEQQHLTSLGRVLLQLPIEVQVGRMLLFGCFFRCVDKAVSLASILTNRDPFLAPMLLKAKAQAVKDSWSPSDYRSDILATLRAFNTWSEMQTRGRYMEANRFASDNFLSKPTLLQMLDVKRHLLHSLYQAGILDISAAGRAQVSSRGKEIFIPPELNQNGDSYPLLVALIASASQPKFAIRTSAHSYRTQKDKMVMIHPSSVNHRKREGTLTPESGSNTAVVEKQIIAFQEKRKNVSVLGSGTNTPPTFLMGTTRLDPMTYVLFGAYQINVTNQGLECDDWLPVVGNVFALDDLSRLKNMIEACMLRVFEGLLMRRVRQPRTFAPVAPRDEQESGDEEDDARNGRPPTPLSEKEVQELDYLTKDVVLVLNRFGDDFVRTQSRANSRPGTPSGSPSMGGSSRLPPRSGASTPWGQGSRSAYNSRPGTPSGLKNYW</sequence>
<evidence type="ECO:0000313" key="2">
    <source>
        <dbReference type="Proteomes" id="UP000814128"/>
    </source>
</evidence>
<dbReference type="EMBL" id="MU273526">
    <property type="protein sequence ID" value="KAI0033180.1"/>
    <property type="molecule type" value="Genomic_DNA"/>
</dbReference>
<comment type="caution">
    <text evidence="1">The sequence shown here is derived from an EMBL/GenBank/DDBJ whole genome shotgun (WGS) entry which is preliminary data.</text>
</comment>
<reference evidence="1" key="1">
    <citation type="submission" date="2021-02" db="EMBL/GenBank/DDBJ databases">
        <authorList>
            <consortium name="DOE Joint Genome Institute"/>
            <person name="Ahrendt S."/>
            <person name="Looney B.P."/>
            <person name="Miyauchi S."/>
            <person name="Morin E."/>
            <person name="Drula E."/>
            <person name="Courty P.E."/>
            <person name="Chicoki N."/>
            <person name="Fauchery L."/>
            <person name="Kohler A."/>
            <person name="Kuo A."/>
            <person name="Labutti K."/>
            <person name="Pangilinan J."/>
            <person name="Lipzen A."/>
            <person name="Riley R."/>
            <person name="Andreopoulos W."/>
            <person name="He G."/>
            <person name="Johnson J."/>
            <person name="Barry K.W."/>
            <person name="Grigoriev I.V."/>
            <person name="Nagy L."/>
            <person name="Hibbett D."/>
            <person name="Henrissat B."/>
            <person name="Matheny P.B."/>
            <person name="Labbe J."/>
            <person name="Martin F."/>
        </authorList>
    </citation>
    <scope>NUCLEOTIDE SEQUENCE</scope>
    <source>
        <strain evidence="1">EC-137</strain>
    </source>
</reference>
<keyword evidence="2" id="KW-1185">Reference proteome</keyword>
<dbReference type="Proteomes" id="UP000814128">
    <property type="component" value="Unassembled WGS sequence"/>
</dbReference>
<proteinExistence type="predicted"/>
<reference evidence="1" key="2">
    <citation type="journal article" date="2022" name="New Phytol.">
        <title>Evolutionary transition to the ectomycorrhizal habit in the genomes of a hyperdiverse lineage of mushroom-forming fungi.</title>
        <authorList>
            <person name="Looney B."/>
            <person name="Miyauchi S."/>
            <person name="Morin E."/>
            <person name="Drula E."/>
            <person name="Courty P.E."/>
            <person name="Kohler A."/>
            <person name="Kuo A."/>
            <person name="LaButti K."/>
            <person name="Pangilinan J."/>
            <person name="Lipzen A."/>
            <person name="Riley R."/>
            <person name="Andreopoulos W."/>
            <person name="He G."/>
            <person name="Johnson J."/>
            <person name="Nolan M."/>
            <person name="Tritt A."/>
            <person name="Barry K.W."/>
            <person name="Grigoriev I.V."/>
            <person name="Nagy L.G."/>
            <person name="Hibbett D."/>
            <person name="Henrissat B."/>
            <person name="Matheny P.B."/>
            <person name="Labbe J."/>
            <person name="Martin F.M."/>
        </authorList>
    </citation>
    <scope>NUCLEOTIDE SEQUENCE</scope>
    <source>
        <strain evidence="1">EC-137</strain>
    </source>
</reference>
<gene>
    <name evidence="1" type="ORF">K488DRAFT_78061</name>
</gene>
<name>A0ACB8QNS4_9AGAM</name>
<evidence type="ECO:0000313" key="1">
    <source>
        <dbReference type="EMBL" id="KAI0033180.1"/>
    </source>
</evidence>
<accession>A0ACB8QNS4</accession>